<dbReference type="Pfam" id="PF01966">
    <property type="entry name" value="HD"/>
    <property type="match status" value="1"/>
</dbReference>
<dbReference type="SMART" id="SM00471">
    <property type="entry name" value="HDc"/>
    <property type="match status" value="1"/>
</dbReference>
<dbReference type="Gene3D" id="1.10.3210.10">
    <property type="entry name" value="Hypothetical protein af1432"/>
    <property type="match status" value="1"/>
</dbReference>
<dbReference type="CDD" id="cd00077">
    <property type="entry name" value="HDc"/>
    <property type="match status" value="1"/>
</dbReference>
<dbReference type="InterPro" id="IPR006674">
    <property type="entry name" value="HD_domain"/>
</dbReference>
<dbReference type="EMBL" id="CP044427">
    <property type="protein sequence ID" value="QFG70259.1"/>
    <property type="molecule type" value="Genomic_DNA"/>
</dbReference>
<dbReference type="Pfam" id="PF13286">
    <property type="entry name" value="HD_assoc"/>
    <property type="match status" value="1"/>
</dbReference>
<proteinExistence type="predicted"/>
<dbReference type="PANTHER" id="PTHR11373:SF32">
    <property type="entry name" value="DEOXYGUANOSINETRIPHOSPHATE TRIPHOSPHOHYDROLASE"/>
    <property type="match status" value="1"/>
</dbReference>
<evidence type="ECO:0000313" key="4">
    <source>
        <dbReference type="Proteomes" id="UP000326546"/>
    </source>
</evidence>
<protein>
    <submittedName>
        <fullName evidence="3">Deoxyguanosinetriphosphate triphosphohydrolase</fullName>
    </submittedName>
</protein>
<evidence type="ECO:0000259" key="2">
    <source>
        <dbReference type="PROSITE" id="PS51831"/>
    </source>
</evidence>
<name>A0A5J6V8S9_9MICO</name>
<dbReference type="InterPro" id="IPR003607">
    <property type="entry name" value="HD/PDEase_dom"/>
</dbReference>
<organism evidence="3 4">
    <name type="scientific">Ornithinimicrobium pratense</name>
    <dbReference type="NCBI Taxonomy" id="2593973"/>
    <lineage>
        <taxon>Bacteria</taxon>
        <taxon>Bacillati</taxon>
        <taxon>Actinomycetota</taxon>
        <taxon>Actinomycetes</taxon>
        <taxon>Micrococcales</taxon>
        <taxon>Ornithinimicrobiaceae</taxon>
        <taxon>Ornithinimicrobium</taxon>
    </lineage>
</organism>
<dbReference type="Proteomes" id="UP000326546">
    <property type="component" value="Chromosome"/>
</dbReference>
<dbReference type="GO" id="GO:0008832">
    <property type="term" value="F:dGTPase activity"/>
    <property type="evidence" value="ECO:0007669"/>
    <property type="project" value="TreeGrafter"/>
</dbReference>
<dbReference type="NCBIfam" id="NF002829">
    <property type="entry name" value="PRK03007.1"/>
    <property type="match status" value="1"/>
</dbReference>
<keyword evidence="1 3" id="KW-0378">Hydrolase</keyword>
<dbReference type="PANTHER" id="PTHR11373">
    <property type="entry name" value="DEOXYNUCLEOSIDE TRIPHOSPHATE TRIPHOSPHOHYDROLASE"/>
    <property type="match status" value="1"/>
</dbReference>
<dbReference type="InterPro" id="IPR050135">
    <property type="entry name" value="dGTPase-like"/>
</dbReference>
<dbReference type="OrthoDB" id="9803619at2"/>
<reference evidence="3 4" key="1">
    <citation type="submission" date="2019-09" db="EMBL/GenBank/DDBJ databases">
        <title>Serinicoccus pratensis sp. nov., isolated from meadow soil.</title>
        <authorList>
            <person name="Zhang W."/>
        </authorList>
    </citation>
    <scope>NUCLEOTIDE SEQUENCE [LARGE SCALE GENOMIC DNA]</scope>
    <source>
        <strain evidence="3 4">W204</strain>
    </source>
</reference>
<accession>A0A5J6V8S9</accession>
<dbReference type="InterPro" id="IPR006261">
    <property type="entry name" value="dGTPase"/>
</dbReference>
<evidence type="ECO:0000313" key="3">
    <source>
        <dbReference type="EMBL" id="QFG70259.1"/>
    </source>
</evidence>
<gene>
    <name evidence="3" type="ORF">FY030_09250</name>
</gene>
<sequence>MGGARVRGYAPADRERWVAEDPAQKRSDRHDFARDRARVLHSAALRRLAATTQVVAPTSDDFVRNRLTHSLEVAQIGREFGAALGCDADVVDAACLAHDIGHPPFGHNGEVVLDELSADIGGFEGNAQTLRVLTRLEAKRVHADGRPAGLNLTRASLDAAMKYPWVRGEGSDETAAGKFGVYADDVEVFRWVREGVPAEAPHRLCLEAQVMDWSDDVAYCVHDVEDAIASGRVAPKALRDSGIQQQVALLAHDWYAPDLPVDELRGALASVLDSGVVPMQHTGTRADLAALKDMTSRLIGHFVHTVELASRERYGPGVLTRYAADLVVPDRIRAQAAMLKAVAAHFVMLSEERRAVMDHEREVITELVRRYLADPRLLDPVHREAWDAAERSSDDAAARRAVIDQVASFSDVRALAIFARTTPGTA</sequence>
<dbReference type="NCBIfam" id="TIGR01353">
    <property type="entry name" value="dGTP_triPase"/>
    <property type="match status" value="1"/>
</dbReference>
<feature type="domain" description="HD" evidence="2">
    <location>
        <begin position="66"/>
        <end position="220"/>
    </location>
</feature>
<evidence type="ECO:0000256" key="1">
    <source>
        <dbReference type="ARBA" id="ARBA00022801"/>
    </source>
</evidence>
<dbReference type="PROSITE" id="PS51831">
    <property type="entry name" value="HD"/>
    <property type="match status" value="1"/>
</dbReference>
<dbReference type="InterPro" id="IPR026875">
    <property type="entry name" value="PHydrolase_assoc_dom"/>
</dbReference>
<dbReference type="SUPFAM" id="SSF109604">
    <property type="entry name" value="HD-domain/PDEase-like"/>
    <property type="match status" value="1"/>
</dbReference>
<dbReference type="AlphaFoldDB" id="A0A5J6V8S9"/>
<keyword evidence="4" id="KW-1185">Reference proteome</keyword>
<dbReference type="KEGG" id="serw:FY030_09250"/>
<dbReference type="GO" id="GO:0006203">
    <property type="term" value="P:dGTP catabolic process"/>
    <property type="evidence" value="ECO:0007669"/>
    <property type="project" value="TreeGrafter"/>
</dbReference>